<feature type="domain" description="CobE/GbiG C-terminal" evidence="1">
    <location>
        <begin position="251"/>
        <end position="369"/>
    </location>
</feature>
<name>A0AAE3E6F4_9FIRM</name>
<dbReference type="AlphaFoldDB" id="A0AAE3E6F4"/>
<dbReference type="InterPro" id="IPR021745">
    <property type="entry name" value="CbiG_mid"/>
</dbReference>
<dbReference type="EMBL" id="JAJEQN010000039">
    <property type="protein sequence ID" value="MCC2222553.1"/>
    <property type="molecule type" value="Genomic_DNA"/>
</dbReference>
<evidence type="ECO:0000313" key="5">
    <source>
        <dbReference type="Proteomes" id="UP001198200"/>
    </source>
</evidence>
<comment type="caution">
    <text evidence="4">The sequence shown here is derived from an EMBL/GenBank/DDBJ whole genome shotgun (WGS) entry which is preliminary data.</text>
</comment>
<feature type="domain" description="Cobalamin biosynthesis central region" evidence="3">
    <location>
        <begin position="152"/>
        <end position="248"/>
    </location>
</feature>
<dbReference type="Gene3D" id="3.30.420.180">
    <property type="entry name" value="CobE/GbiG C-terminal domain"/>
    <property type="match status" value="1"/>
</dbReference>
<accession>A0AAE3E6F4</accession>
<dbReference type="Pfam" id="PF01890">
    <property type="entry name" value="CbiG_C"/>
    <property type="match status" value="1"/>
</dbReference>
<evidence type="ECO:0000259" key="1">
    <source>
        <dbReference type="Pfam" id="PF01890"/>
    </source>
</evidence>
<evidence type="ECO:0000313" key="4">
    <source>
        <dbReference type="EMBL" id="MCC2222553.1"/>
    </source>
</evidence>
<dbReference type="Proteomes" id="UP001198200">
    <property type="component" value="Unassembled WGS sequence"/>
</dbReference>
<dbReference type="SUPFAM" id="SSF159672">
    <property type="entry name" value="CbiG N-terminal domain-like"/>
    <property type="match status" value="1"/>
</dbReference>
<feature type="domain" description="Cobalamin synthesis G N-terminal" evidence="2">
    <location>
        <begin position="66"/>
        <end position="146"/>
    </location>
</feature>
<dbReference type="RefSeq" id="WP_227102410.1">
    <property type="nucleotide sequence ID" value="NZ_JAJEQN010000039.1"/>
</dbReference>
<dbReference type="GO" id="GO:0009236">
    <property type="term" value="P:cobalamin biosynthetic process"/>
    <property type="evidence" value="ECO:0007669"/>
    <property type="project" value="InterPro"/>
</dbReference>
<proteinExistence type="predicted"/>
<dbReference type="SUPFAM" id="SSF159664">
    <property type="entry name" value="CobE/GbiG C-terminal domain-like"/>
    <property type="match status" value="1"/>
</dbReference>
<keyword evidence="5" id="KW-1185">Reference proteome</keyword>
<protein>
    <submittedName>
        <fullName evidence="4">Cobalamin biosynthesis protein</fullName>
    </submittedName>
</protein>
<dbReference type="InterPro" id="IPR038029">
    <property type="entry name" value="GbiG_N_sf"/>
</dbReference>
<dbReference type="PANTHER" id="PTHR37477">
    <property type="entry name" value="COBALT-PRECORRIN-5A HYDROLASE"/>
    <property type="match status" value="1"/>
</dbReference>
<dbReference type="InterPro" id="IPR002750">
    <property type="entry name" value="CobE/GbiG_C"/>
</dbReference>
<dbReference type="Gene3D" id="3.40.50.11220">
    <property type="match status" value="1"/>
</dbReference>
<dbReference type="InterPro" id="IPR021744">
    <property type="entry name" value="CbiG_N"/>
</dbReference>
<reference evidence="4 5" key="1">
    <citation type="submission" date="2021-10" db="EMBL/GenBank/DDBJ databases">
        <title>Anaerobic single-cell dispensing facilitates the cultivation of human gut bacteria.</title>
        <authorList>
            <person name="Afrizal A."/>
        </authorList>
    </citation>
    <scope>NUCLEOTIDE SEQUENCE [LARGE SCALE GENOMIC DNA]</scope>
    <source>
        <strain evidence="4 5">CLA-AA-H224</strain>
    </source>
</reference>
<dbReference type="Pfam" id="PF11760">
    <property type="entry name" value="CbiG_N"/>
    <property type="match status" value="1"/>
</dbReference>
<organism evidence="4 5">
    <name type="scientific">Anthropogastromicrobium aceti</name>
    <dbReference type="NCBI Taxonomy" id="2981768"/>
    <lineage>
        <taxon>Bacteria</taxon>
        <taxon>Bacillati</taxon>
        <taxon>Bacillota</taxon>
        <taxon>Clostridia</taxon>
        <taxon>Lachnospirales</taxon>
        <taxon>Lachnospiraceae</taxon>
        <taxon>Anthropogastromicrobium</taxon>
    </lineage>
</organism>
<dbReference type="PANTHER" id="PTHR37477:SF1">
    <property type="entry name" value="COBALT-PRECORRIN-5A HYDROLASE"/>
    <property type="match status" value="1"/>
</dbReference>
<evidence type="ECO:0000259" key="2">
    <source>
        <dbReference type="Pfam" id="PF11760"/>
    </source>
</evidence>
<dbReference type="Pfam" id="PF11761">
    <property type="entry name" value="CbiG_mid"/>
    <property type="match status" value="1"/>
</dbReference>
<evidence type="ECO:0000259" key="3">
    <source>
        <dbReference type="Pfam" id="PF11761"/>
    </source>
</evidence>
<gene>
    <name evidence="4" type="ORF">LKD48_13090</name>
</gene>
<sequence>MEETSNCINIISFTEKGEALANRLSAYLFQSQQKDQADCECDRDLVKCISKCRASKSYSSIRLSECAKESFEKKQGMIFIGAAGIAVRTIAPFLKDKLHDPFVIVIDENGDYVIPILSGHVGRANEYARKIAAFLNAQAVITTATDVSHCFAADLFAQKNNYVIQNKEGIARVSAKTLAHQNVTVRCENRLVTLSFEGTVLKQESIEQSEKESEKKQISDQSVPEKEADIIISPFIQDGKKGSLWLVPRCIVVGVGCRRKKEAALIKQTICERLAQSGIAKEAVCQITSIDRKKDEAGLIETASDFNVEFVTFTEEKLRQVPGNFSSSAFVEKTVGVDNVCERSAMAAAPQGILLARKYAKDGVTVAIAMHTFFPVF</sequence>
<dbReference type="InterPro" id="IPR052553">
    <property type="entry name" value="CbiG_hydrolase"/>
</dbReference>
<dbReference type="InterPro" id="IPR036518">
    <property type="entry name" value="CobE/GbiG_C_sf"/>
</dbReference>